<protein>
    <submittedName>
        <fullName evidence="1">Uncharacterized protein</fullName>
    </submittedName>
</protein>
<sequence length="275" mass="29350">MLTYEQVRDWVRGRYGPRHAERRITDIGYAYAVSTQPDAYLDGDTSAMTYGNGPELVVKRTGAVWQFGSGPATMPLYDVRSEDELRRAMAALLPGWDPDRPHESVPVTQAQPGFPPVAPAYPASPAAPPAYPPAPAYPMSPAGPPAHPASPAAPPAYPMNPAAPAAYPTSPVAPAAYPAAPQGPEFVAADADNAVLVDAVGVSFDQRDVVTDFVWQDVQAVHHTVRGLCLLVGVTHRNGVFHECRVGAGRQKKLREWSQQLALTLGHYRGGGPGM</sequence>
<evidence type="ECO:0000313" key="2">
    <source>
        <dbReference type="Proteomes" id="UP001552521"/>
    </source>
</evidence>
<comment type="caution">
    <text evidence="1">The sequence shown here is derived from an EMBL/GenBank/DDBJ whole genome shotgun (WGS) entry which is preliminary data.</text>
</comment>
<name>A0ABV3HVP0_9ACTN</name>
<dbReference type="Proteomes" id="UP001552521">
    <property type="component" value="Unassembled WGS sequence"/>
</dbReference>
<organism evidence="1 2">
    <name type="scientific">Streptomyces kurssanovii</name>
    <dbReference type="NCBI Taxonomy" id="67312"/>
    <lineage>
        <taxon>Bacteria</taxon>
        <taxon>Bacillati</taxon>
        <taxon>Actinomycetota</taxon>
        <taxon>Actinomycetes</taxon>
        <taxon>Kitasatosporales</taxon>
        <taxon>Streptomycetaceae</taxon>
        <taxon>Streptomyces</taxon>
    </lineage>
</organism>
<keyword evidence="2" id="KW-1185">Reference proteome</keyword>
<evidence type="ECO:0000313" key="1">
    <source>
        <dbReference type="EMBL" id="MEV4682658.1"/>
    </source>
</evidence>
<proteinExistence type="predicted"/>
<dbReference type="EMBL" id="JBFAQK010000022">
    <property type="protein sequence ID" value="MEV4682658.1"/>
    <property type="molecule type" value="Genomic_DNA"/>
</dbReference>
<accession>A0ABV3HVP0</accession>
<dbReference type="RefSeq" id="WP_364594943.1">
    <property type="nucleotide sequence ID" value="NZ_JBFAQK010000022.1"/>
</dbReference>
<gene>
    <name evidence="1" type="ORF">AB0K36_17955</name>
</gene>
<reference evidence="1 2" key="1">
    <citation type="submission" date="2024-06" db="EMBL/GenBank/DDBJ databases">
        <title>The Natural Products Discovery Center: Release of the First 8490 Sequenced Strains for Exploring Actinobacteria Biosynthetic Diversity.</title>
        <authorList>
            <person name="Kalkreuter E."/>
            <person name="Kautsar S.A."/>
            <person name="Yang D."/>
            <person name="Bader C.D."/>
            <person name="Teijaro C.N."/>
            <person name="Fluegel L."/>
            <person name="Davis C.M."/>
            <person name="Simpson J.R."/>
            <person name="Lauterbach L."/>
            <person name="Steele A.D."/>
            <person name="Gui C."/>
            <person name="Meng S."/>
            <person name="Li G."/>
            <person name="Viehrig K."/>
            <person name="Ye F."/>
            <person name="Su P."/>
            <person name="Kiefer A.F."/>
            <person name="Nichols A."/>
            <person name="Cepeda A.J."/>
            <person name="Yan W."/>
            <person name="Fan B."/>
            <person name="Jiang Y."/>
            <person name="Adhikari A."/>
            <person name="Zheng C.-J."/>
            <person name="Schuster L."/>
            <person name="Cowan T.M."/>
            <person name="Smanski M.J."/>
            <person name="Chevrette M.G."/>
            <person name="De Carvalho L.P.S."/>
            <person name="Shen B."/>
        </authorList>
    </citation>
    <scope>NUCLEOTIDE SEQUENCE [LARGE SCALE GENOMIC DNA]</scope>
    <source>
        <strain evidence="1 2">NPDC049344</strain>
    </source>
</reference>